<feature type="chain" id="PRO_5002409002" description="Lipoprotein" evidence="2">
    <location>
        <begin position="23"/>
        <end position="203"/>
    </location>
</feature>
<dbReference type="AlphaFoldDB" id="A0A0E3B9X6"/>
<evidence type="ECO:0000313" key="4">
    <source>
        <dbReference type="Proteomes" id="UP000029567"/>
    </source>
</evidence>
<organism evidence="3 4">
    <name type="scientific">Comamonas thiooxydans</name>
    <dbReference type="NCBI Taxonomy" id="363952"/>
    <lineage>
        <taxon>Bacteria</taxon>
        <taxon>Pseudomonadati</taxon>
        <taxon>Pseudomonadota</taxon>
        <taxon>Betaproteobacteria</taxon>
        <taxon>Burkholderiales</taxon>
        <taxon>Comamonadaceae</taxon>
        <taxon>Comamonas</taxon>
    </lineage>
</organism>
<evidence type="ECO:0000313" key="3">
    <source>
        <dbReference type="EMBL" id="KGG86197.1"/>
    </source>
</evidence>
<gene>
    <name evidence="3" type="ORF">P245_20990</name>
</gene>
<feature type="region of interest" description="Disordered" evidence="1">
    <location>
        <begin position="62"/>
        <end position="83"/>
    </location>
</feature>
<accession>A0A0E3B9X6</accession>
<evidence type="ECO:0008006" key="5">
    <source>
        <dbReference type="Google" id="ProtNLM"/>
    </source>
</evidence>
<evidence type="ECO:0000256" key="1">
    <source>
        <dbReference type="SAM" id="MobiDB-lite"/>
    </source>
</evidence>
<dbReference type="PROSITE" id="PS51257">
    <property type="entry name" value="PROKAR_LIPOPROTEIN"/>
    <property type="match status" value="1"/>
</dbReference>
<dbReference type="Proteomes" id="UP000029567">
    <property type="component" value="Unassembled WGS sequence"/>
</dbReference>
<protein>
    <recommendedName>
        <fullName evidence="5">Lipoprotein</fullName>
    </recommendedName>
</protein>
<name>A0A0E3B9X6_9BURK</name>
<reference evidence="3 4" key="1">
    <citation type="submission" date="2013-09" db="EMBL/GenBank/DDBJ databases">
        <title>High correlation between genotypes and phenotypes of environmental bacteria Comamonas testosteroni strains.</title>
        <authorList>
            <person name="Liu L."/>
            <person name="Zhu W."/>
            <person name="Xia X."/>
            <person name="Xu B."/>
            <person name="Luo M."/>
            <person name="Wang G."/>
        </authorList>
    </citation>
    <scope>NUCLEOTIDE SEQUENCE [LARGE SCALE GENOMIC DNA]</scope>
    <source>
        <strain evidence="3 4">JL14</strain>
    </source>
</reference>
<feature type="signal peptide" evidence="2">
    <location>
        <begin position="1"/>
        <end position="22"/>
    </location>
</feature>
<keyword evidence="2" id="KW-0732">Signal</keyword>
<proteinExistence type="predicted"/>
<evidence type="ECO:0000256" key="2">
    <source>
        <dbReference type="SAM" id="SignalP"/>
    </source>
</evidence>
<dbReference type="EMBL" id="AWTN01000114">
    <property type="protein sequence ID" value="KGG86197.1"/>
    <property type="molecule type" value="Genomic_DNA"/>
</dbReference>
<comment type="caution">
    <text evidence="3">The sequence shown here is derived from an EMBL/GenBank/DDBJ whole genome shotgun (WGS) entry which is preliminary data.</text>
</comment>
<sequence length="203" mass="22446">MLMLLKTCFVVLLSLLTSGCFNDDDQEEKPVTASARGVAEWNAFLHSKEARVAVLQAKRFAPSDDESASEPAPASRTSTFNTPPLFSENIFDPLNPNLDAQRQSENGELALAWQLNELARTDAQSRLNYAVTGLKDSVDQLQSHADASAVAQVRIRFNELERANQALSSADADASMRNRHELERIGMSLKRIEDAQSWAGLKR</sequence>